<evidence type="ECO:0000259" key="3">
    <source>
        <dbReference type="PROSITE" id="PS51186"/>
    </source>
</evidence>
<evidence type="ECO:0000313" key="5">
    <source>
        <dbReference type="Proteomes" id="UP000035027"/>
    </source>
</evidence>
<gene>
    <name evidence="4" type="ORF">LsR_00956</name>
</gene>
<organism evidence="4 5">
    <name type="scientific">Ligilactobacillus salivarius str. Ren</name>
    <dbReference type="NCBI Taxonomy" id="1194971"/>
    <lineage>
        <taxon>Bacteria</taxon>
        <taxon>Bacillati</taxon>
        <taxon>Bacillota</taxon>
        <taxon>Bacilli</taxon>
        <taxon>Lactobacillales</taxon>
        <taxon>Lactobacillaceae</taxon>
        <taxon>Ligilactobacillus</taxon>
    </lineage>
</organism>
<dbReference type="NCBIfam" id="NF007807">
    <property type="entry name" value="PRK10514.1"/>
    <property type="match status" value="1"/>
</dbReference>
<evidence type="ECO:0000313" key="4">
    <source>
        <dbReference type="EMBL" id="AKI04503.1"/>
    </source>
</evidence>
<dbReference type="GO" id="GO:0016747">
    <property type="term" value="F:acyltransferase activity, transferring groups other than amino-acyl groups"/>
    <property type="evidence" value="ECO:0007669"/>
    <property type="project" value="InterPro"/>
</dbReference>
<protein>
    <submittedName>
        <fullName evidence="4">Acetyltransferase</fullName>
    </submittedName>
</protein>
<dbReference type="InterPro" id="IPR016181">
    <property type="entry name" value="Acyl_CoA_acyltransferase"/>
</dbReference>
<dbReference type="SUPFAM" id="SSF55729">
    <property type="entry name" value="Acyl-CoA N-acyltransferases (Nat)"/>
    <property type="match status" value="1"/>
</dbReference>
<dbReference type="PROSITE" id="PS51186">
    <property type="entry name" value="GNAT"/>
    <property type="match status" value="1"/>
</dbReference>
<name>A0A0F7PU88_9LACO</name>
<feature type="domain" description="N-acetyltransferase" evidence="3">
    <location>
        <begin position="4"/>
        <end position="146"/>
    </location>
</feature>
<dbReference type="PANTHER" id="PTHR43800:SF1">
    <property type="entry name" value="PEPTIDYL-LYSINE N-ACETYLTRANSFERASE YJAB"/>
    <property type="match status" value="1"/>
</dbReference>
<dbReference type="EMBL" id="CP011403">
    <property type="protein sequence ID" value="AKI04503.1"/>
    <property type="molecule type" value="Genomic_DNA"/>
</dbReference>
<reference evidence="4 5" key="1">
    <citation type="submission" date="2015-05" db="EMBL/GenBank/DDBJ databases">
        <title>Complete genome sequence of Lactobacillus salivarius Ren, a probiotic strain with antitumor activity.</title>
        <authorList>
            <person name="Sun E."/>
            <person name="Zhao L."/>
            <person name="Liu S."/>
            <person name="Zhang M."/>
            <person name="Guo H."/>
            <person name="Ren F."/>
        </authorList>
    </citation>
    <scope>NUCLEOTIDE SEQUENCE [LARGE SCALE GENOMIC DNA]</scope>
    <source>
        <strain evidence="4 5">Ren</strain>
    </source>
</reference>
<evidence type="ECO:0000256" key="2">
    <source>
        <dbReference type="ARBA" id="ARBA00023315"/>
    </source>
</evidence>
<dbReference type="InterPro" id="IPR000182">
    <property type="entry name" value="GNAT_dom"/>
</dbReference>
<dbReference type="Pfam" id="PF13673">
    <property type="entry name" value="Acetyltransf_10"/>
    <property type="match status" value="1"/>
</dbReference>
<sequence length="146" mass="16940">MEEINIKNRNLSLIEKLIDVWKRSVRETHLFLSNEEIEEIKNFVPMALKSVPHLIIENDVNGVPIAFMGIDDGKLEMLFIDPRERGKGLGRKLLEHGITKYGVKEVVVNEQNPQAKGFYEHMGFKVYERSEIDEQGNPYPILFMKL</sequence>
<dbReference type="Gene3D" id="3.40.630.30">
    <property type="match status" value="1"/>
</dbReference>
<proteinExistence type="predicted"/>
<dbReference type="RefSeq" id="WP_003700411.1">
    <property type="nucleotide sequence ID" value="NZ_CP011403.1"/>
</dbReference>
<evidence type="ECO:0000256" key="1">
    <source>
        <dbReference type="ARBA" id="ARBA00022679"/>
    </source>
</evidence>
<keyword evidence="1 4" id="KW-0808">Transferase</keyword>
<dbReference type="CDD" id="cd04301">
    <property type="entry name" value="NAT_SF"/>
    <property type="match status" value="1"/>
</dbReference>
<accession>A0A0F7PU88</accession>
<dbReference type="Proteomes" id="UP000035027">
    <property type="component" value="Chromosome"/>
</dbReference>
<dbReference type="PANTHER" id="PTHR43800">
    <property type="entry name" value="PEPTIDYL-LYSINE N-ACETYLTRANSFERASE YJAB"/>
    <property type="match status" value="1"/>
</dbReference>
<keyword evidence="2" id="KW-0012">Acyltransferase</keyword>
<dbReference type="AlphaFoldDB" id="A0A0F7PU88"/>
<dbReference type="PATRIC" id="fig|1194971.3.peg.960"/>